<evidence type="ECO:0000313" key="1">
    <source>
        <dbReference type="EMBL" id="NPD92247.1"/>
    </source>
</evidence>
<dbReference type="InterPro" id="IPR025366">
    <property type="entry name" value="DUF4270"/>
</dbReference>
<reference evidence="1 2" key="1">
    <citation type="submission" date="2020-05" db="EMBL/GenBank/DDBJ databases">
        <title>Distinct polysaccharide utilization as determinants for interspecies competition between intestinal Prevotella spp.</title>
        <authorList>
            <person name="Galvez E.J.C."/>
            <person name="Iljazovic A."/>
            <person name="Strowig T."/>
        </authorList>
    </citation>
    <scope>NUCLEOTIDE SEQUENCE [LARGE SCALE GENOMIC DNA]</scope>
    <source>
        <strain evidence="1 2">PMUR</strain>
    </source>
</reference>
<name>A0ABX2APS7_9BACT</name>
<accession>A0ABX2APS7</accession>
<dbReference type="PROSITE" id="PS51257">
    <property type="entry name" value="PROKAR_LIPOPROTEIN"/>
    <property type="match status" value="1"/>
</dbReference>
<gene>
    <name evidence="1" type="ORF">HPS56_07785</name>
</gene>
<evidence type="ECO:0000313" key="2">
    <source>
        <dbReference type="Proteomes" id="UP000714420"/>
    </source>
</evidence>
<protein>
    <submittedName>
        <fullName evidence="1">DUF4270 domain-containing protein</fullName>
    </submittedName>
</protein>
<sequence>MQMKNIFSTAVIAIISMAIISCDDNTDSLGSSLTNDVDNYNISVDTFNVNTRSILVDSVLSTNIYSYLGYIQDPETNTYVRSNYSTQFNVQPSLSGLDFFPEQDSIRSLDENGQVMADSCYLYMYINSSIGDSLNPMKLTVYEMGTPVEEGKTYYSNFNPEEKGYLRNDNNAMNINKMFTLLDLNLSDSLRALIKNKTNMMHITIPLNQPYTAKDGSQYNNYGTYILREYYKNKENFNNSYNFAKNICPGFYFKITDGIGSMAEVYLTELHLSYRFTSEDSVYNGLQIFSGTEEVMQTSYIENDKANIKKLVDDNTCTYLKTPAGIFTEVTIPVEEIKLNHENDTLSSAKITFNCLNSKSMNKEELNIQNNIVMIPKDSLYSFFEQQTLPNNTTSYMATYNATYNNYTFNNISALISDMYNKKQKGNVSENWNKVVLVPVAPTYTKSSSYGNQTLTRISNEMLMKSTRLVGGSANSRKPVTISVIYNKSSK</sequence>
<dbReference type="EMBL" id="JABKKF010000006">
    <property type="protein sequence ID" value="NPD92247.1"/>
    <property type="molecule type" value="Genomic_DNA"/>
</dbReference>
<comment type="caution">
    <text evidence="1">The sequence shown here is derived from an EMBL/GenBank/DDBJ whole genome shotgun (WGS) entry which is preliminary data.</text>
</comment>
<proteinExistence type="predicted"/>
<dbReference type="Proteomes" id="UP000714420">
    <property type="component" value="Unassembled WGS sequence"/>
</dbReference>
<organism evidence="1 2">
    <name type="scientific">Xylanibacter muris</name>
    <dbReference type="NCBI Taxonomy" id="2736290"/>
    <lineage>
        <taxon>Bacteria</taxon>
        <taxon>Pseudomonadati</taxon>
        <taxon>Bacteroidota</taxon>
        <taxon>Bacteroidia</taxon>
        <taxon>Bacteroidales</taxon>
        <taxon>Prevotellaceae</taxon>
        <taxon>Xylanibacter</taxon>
    </lineage>
</organism>
<keyword evidence="2" id="KW-1185">Reference proteome</keyword>
<dbReference type="Pfam" id="PF14092">
    <property type="entry name" value="DUF4270"/>
    <property type="match status" value="1"/>
</dbReference>